<dbReference type="Pfam" id="PF02092">
    <property type="entry name" value="tRNA_synt_2f"/>
    <property type="match status" value="1"/>
</dbReference>
<dbReference type="KEGG" id="tli:Tlie_0783"/>
<dbReference type="EMBL" id="CP003096">
    <property type="protein sequence ID" value="AER66516.1"/>
    <property type="molecule type" value="Genomic_DNA"/>
</dbReference>
<dbReference type="GO" id="GO:0004814">
    <property type="term" value="F:arginine-tRNA ligase activity"/>
    <property type="evidence" value="ECO:0007669"/>
    <property type="project" value="InterPro"/>
</dbReference>
<dbReference type="eggNOG" id="COG0751">
    <property type="taxonomic scope" value="Bacteria"/>
</dbReference>
<evidence type="ECO:0000256" key="5">
    <source>
        <dbReference type="ARBA" id="ARBA00022741"/>
    </source>
</evidence>
<dbReference type="AlphaFoldDB" id="G7V9G6"/>
<feature type="domain" description="DALR anticodon binding" evidence="11">
    <location>
        <begin position="580"/>
        <end position="678"/>
    </location>
</feature>
<proteinExistence type="inferred from homology"/>
<dbReference type="PANTHER" id="PTHR30075">
    <property type="entry name" value="GLYCYL-TRNA SYNTHETASE"/>
    <property type="match status" value="1"/>
</dbReference>
<dbReference type="GO" id="GO:0006420">
    <property type="term" value="P:arginyl-tRNA aminoacylation"/>
    <property type="evidence" value="ECO:0007669"/>
    <property type="project" value="InterPro"/>
</dbReference>
<dbReference type="Gene3D" id="1.10.730.10">
    <property type="entry name" value="Isoleucyl-tRNA Synthetase, Domain 1"/>
    <property type="match status" value="1"/>
</dbReference>
<gene>
    <name evidence="10" type="primary">glyS</name>
    <name evidence="12" type="ordered locus">Tlie_0783</name>
</gene>
<dbReference type="GO" id="GO:0006426">
    <property type="term" value="P:glycyl-tRNA aminoacylation"/>
    <property type="evidence" value="ECO:0007669"/>
    <property type="project" value="UniProtKB-UniRule"/>
</dbReference>
<reference evidence="13" key="1">
    <citation type="submission" date="2011-10" db="EMBL/GenBank/DDBJ databases">
        <title>The complete genome of chromosome of Thermovirga lienii DSM 17291.</title>
        <authorList>
            <consortium name="US DOE Joint Genome Institute (JGI-PGF)"/>
            <person name="Lucas S."/>
            <person name="Copeland A."/>
            <person name="Lapidus A."/>
            <person name="Glavina del Rio T."/>
            <person name="Dalin E."/>
            <person name="Tice H."/>
            <person name="Bruce D."/>
            <person name="Goodwin L."/>
            <person name="Pitluck S."/>
            <person name="Peters L."/>
            <person name="Mikhailova N."/>
            <person name="Saunders E."/>
            <person name="Kyrpides N."/>
            <person name="Mavromatis K."/>
            <person name="Ivanova N."/>
            <person name="Last F.I."/>
            <person name="Brettin T."/>
            <person name="Detter J.C."/>
            <person name="Han C."/>
            <person name="Larimer F."/>
            <person name="Land M."/>
            <person name="Hauser L."/>
            <person name="Markowitz V."/>
            <person name="Cheng J.-F."/>
            <person name="Hugenholtz P."/>
            <person name="Woyke T."/>
            <person name="Wu D."/>
            <person name="Spring S."/>
            <person name="Schroeder M."/>
            <person name="Brambilla E.-M."/>
            <person name="Klenk H.-P."/>
            <person name="Eisen J.A."/>
        </authorList>
    </citation>
    <scope>NUCLEOTIDE SEQUENCE [LARGE SCALE GENOMIC DNA]</scope>
    <source>
        <strain evidence="13">ATCC BAA-1197 / DSM 17291 / Cas60314</strain>
    </source>
</reference>
<sequence length="687" mass="78240">MDKKDFLFEIGTEEIPARFVSWAVKEIEEIAKSEFDAARLSYECIQGFATPRRLTIFVRDLKERQEDFVEAFKGPAWEQAFDAYGNPTKAAKGFAKSKGVDVESLEKREVGGGYFAFAVKKIEGKNVRDILPEVLEKIIKRLVFPKNMYWDSSMIRFARPIRWIVSLYGEEVVPFSYGNVQAGRKTAGHRFMGAKSFELDKVEDYFPKLYENYVIVDPQKRREKMLMGLAVLEKEINGKAQLDEELVEENLYLVEYPVPFVGTFDENFLEMPEEVLVTTMKHHQRYFPVRDSSGKLKPYFIGVSNNRATNMANVREGNERVLRARLSDAAFFWKEDLKVPLKNRVEGLKNIVYQEKLGSVYDKTMKVKELAAHICDLLDLGDEKPLVERAAYLSKADLLTNMVYEFPELRGVMGREYAKKSGEHERVALALYEQYLPAYVGDSLPTDIVGAVVGLAERLDTIVGGFKVGLQPTGSQDPYGLRRAARGINELIWGLNLDLDIAQVVRASGCLHEMGEEKIDEVLDFLRQRLLFQLKEKGFAHELVELALDVTWANPLQAYRFAEAFSRVTGEEWFKGLVTSAVRVNNILEKAHTVPEAPNESLFVDVQEKELYEGVKSIKGKVAKAVEQKEWEELTKILSQLEPYVSAFFDNVLVMSEDEKVRANRLALLKETKGLFSTVGDLSRLKG</sequence>
<evidence type="ECO:0000256" key="3">
    <source>
        <dbReference type="ARBA" id="ARBA00022490"/>
    </source>
</evidence>
<evidence type="ECO:0000313" key="13">
    <source>
        <dbReference type="Proteomes" id="UP000005868"/>
    </source>
</evidence>
<dbReference type="PANTHER" id="PTHR30075:SF2">
    <property type="entry name" value="GLYCINE--TRNA LIGASE, CHLOROPLASTIC_MITOCHONDRIAL 2"/>
    <property type="match status" value="1"/>
</dbReference>
<dbReference type="NCBIfam" id="TIGR00211">
    <property type="entry name" value="glyS"/>
    <property type="match status" value="1"/>
</dbReference>
<evidence type="ECO:0000256" key="6">
    <source>
        <dbReference type="ARBA" id="ARBA00022840"/>
    </source>
</evidence>
<comment type="subunit">
    <text evidence="10">Tetramer of two alpha and two beta subunits.</text>
</comment>
<dbReference type="HOGENOM" id="CLU_007220_2_2_0"/>
<dbReference type="InterPro" id="IPR008909">
    <property type="entry name" value="DALR_anticod-bd"/>
</dbReference>
<dbReference type="Proteomes" id="UP000005868">
    <property type="component" value="Chromosome"/>
</dbReference>
<keyword evidence="8 10" id="KW-0030">Aminoacyl-tRNA synthetase</keyword>
<reference evidence="12 13" key="2">
    <citation type="journal article" date="2012" name="Stand. Genomic Sci.">
        <title>Genome sequence of the moderately thermophilic, amino-acid-degrading and sulfur-reducing bacterium Thermovirga lienii type strain (Cas60314(T)).</title>
        <authorList>
            <person name="Goker M."/>
            <person name="Saunders E."/>
            <person name="Lapidus A."/>
            <person name="Nolan M."/>
            <person name="Lucas S."/>
            <person name="Hammon N."/>
            <person name="Deshpande S."/>
            <person name="Cheng J.F."/>
            <person name="Han C."/>
            <person name="Tapia R."/>
            <person name="Goodwin L.A."/>
            <person name="Pitluck S."/>
            <person name="Liolios K."/>
            <person name="Mavromatis K."/>
            <person name="Pagani I."/>
            <person name="Ivanova N."/>
            <person name="Mikhailova N."/>
            <person name="Pati A."/>
            <person name="Chen A."/>
            <person name="Palaniappan K."/>
            <person name="Land M."/>
            <person name="Chang Y.J."/>
            <person name="Jeffries C.D."/>
            <person name="Brambilla E.M."/>
            <person name="Rohde M."/>
            <person name="Spring S."/>
            <person name="Detter J.C."/>
            <person name="Woyke T."/>
            <person name="Bristow J."/>
            <person name="Eisen J.A."/>
            <person name="Markowitz V."/>
            <person name="Hugenholtz P."/>
            <person name="Kyrpides N.C."/>
            <person name="Klenk H.P."/>
        </authorList>
    </citation>
    <scope>NUCLEOTIDE SEQUENCE [LARGE SCALE GENOMIC DNA]</scope>
    <source>
        <strain evidence="13">ATCC BAA-1197 / DSM 17291 / Cas60314</strain>
    </source>
</reference>
<evidence type="ECO:0000256" key="9">
    <source>
        <dbReference type="ARBA" id="ARBA00047937"/>
    </source>
</evidence>
<dbReference type="GO" id="GO:0004820">
    <property type="term" value="F:glycine-tRNA ligase activity"/>
    <property type="evidence" value="ECO:0007669"/>
    <property type="project" value="UniProtKB-UniRule"/>
</dbReference>
<dbReference type="STRING" id="580340.Tlie_0783"/>
<dbReference type="HAMAP" id="MF_00255">
    <property type="entry name" value="Gly_tRNA_synth_beta"/>
    <property type="match status" value="1"/>
</dbReference>
<dbReference type="GO" id="GO:0005829">
    <property type="term" value="C:cytosol"/>
    <property type="evidence" value="ECO:0007669"/>
    <property type="project" value="TreeGrafter"/>
</dbReference>
<dbReference type="OrthoDB" id="9775440at2"/>
<dbReference type="PRINTS" id="PR01045">
    <property type="entry name" value="TRNASYNTHGB"/>
</dbReference>
<evidence type="ECO:0000256" key="4">
    <source>
        <dbReference type="ARBA" id="ARBA00022598"/>
    </source>
</evidence>
<keyword evidence="6 10" id="KW-0067">ATP-binding</keyword>
<dbReference type="Pfam" id="PF05746">
    <property type="entry name" value="DALR_1"/>
    <property type="match status" value="1"/>
</dbReference>
<evidence type="ECO:0000256" key="8">
    <source>
        <dbReference type="ARBA" id="ARBA00023146"/>
    </source>
</evidence>
<comment type="subcellular location">
    <subcellularLocation>
        <location evidence="1 10">Cytoplasm</location>
    </subcellularLocation>
</comment>
<dbReference type="InterPro" id="IPR015944">
    <property type="entry name" value="Gly-tRNA-synth_bsu"/>
</dbReference>
<dbReference type="SUPFAM" id="SSF109604">
    <property type="entry name" value="HD-domain/PDEase-like"/>
    <property type="match status" value="1"/>
</dbReference>
<evidence type="ECO:0000256" key="10">
    <source>
        <dbReference type="HAMAP-Rule" id="MF_00255"/>
    </source>
</evidence>
<comment type="catalytic activity">
    <reaction evidence="9 10">
        <text>tRNA(Gly) + glycine + ATP = glycyl-tRNA(Gly) + AMP + diphosphate</text>
        <dbReference type="Rhea" id="RHEA:16013"/>
        <dbReference type="Rhea" id="RHEA-COMP:9664"/>
        <dbReference type="Rhea" id="RHEA-COMP:9683"/>
        <dbReference type="ChEBI" id="CHEBI:30616"/>
        <dbReference type="ChEBI" id="CHEBI:33019"/>
        <dbReference type="ChEBI" id="CHEBI:57305"/>
        <dbReference type="ChEBI" id="CHEBI:78442"/>
        <dbReference type="ChEBI" id="CHEBI:78522"/>
        <dbReference type="ChEBI" id="CHEBI:456215"/>
        <dbReference type="EC" id="6.1.1.14"/>
    </reaction>
</comment>
<comment type="similarity">
    <text evidence="2 10">Belongs to the class-II aminoacyl-tRNA synthetase family.</text>
</comment>
<dbReference type="InterPro" id="IPR006194">
    <property type="entry name" value="Gly-tRNA-synth_heterodimer"/>
</dbReference>
<evidence type="ECO:0000259" key="11">
    <source>
        <dbReference type="Pfam" id="PF05746"/>
    </source>
</evidence>
<dbReference type="PROSITE" id="PS50861">
    <property type="entry name" value="AA_TRNA_LIGASE_II_GLYAB"/>
    <property type="match status" value="1"/>
</dbReference>
<protein>
    <recommendedName>
        <fullName evidence="10">Glycine--tRNA ligase beta subunit</fullName>
        <ecNumber evidence="10">6.1.1.14</ecNumber>
    </recommendedName>
    <alternativeName>
        <fullName evidence="10">Glycyl-tRNA synthetase beta subunit</fullName>
        <shortName evidence="10">GlyRS</shortName>
    </alternativeName>
</protein>
<accession>G7V9G6</accession>
<evidence type="ECO:0000313" key="12">
    <source>
        <dbReference type="EMBL" id="AER66516.1"/>
    </source>
</evidence>
<evidence type="ECO:0000256" key="2">
    <source>
        <dbReference type="ARBA" id="ARBA00008226"/>
    </source>
</evidence>
<evidence type="ECO:0000256" key="7">
    <source>
        <dbReference type="ARBA" id="ARBA00022917"/>
    </source>
</evidence>
<keyword evidence="5 10" id="KW-0547">Nucleotide-binding</keyword>
<keyword evidence="4 10" id="KW-0436">Ligase</keyword>
<organism evidence="12 13">
    <name type="scientific">Thermovirga lienii (strain ATCC BAA-1197 / DSM 17291 / Cas60314)</name>
    <dbReference type="NCBI Taxonomy" id="580340"/>
    <lineage>
        <taxon>Bacteria</taxon>
        <taxon>Thermotogati</taxon>
        <taxon>Synergistota</taxon>
        <taxon>Synergistia</taxon>
        <taxon>Synergistales</taxon>
        <taxon>Thermovirgaceae</taxon>
        <taxon>Thermovirga</taxon>
    </lineage>
</organism>
<keyword evidence="13" id="KW-1185">Reference proteome</keyword>
<keyword evidence="7 10" id="KW-0648">Protein biosynthesis</keyword>
<dbReference type="EC" id="6.1.1.14" evidence="10"/>
<name>G7V9G6_THELD</name>
<dbReference type="GO" id="GO:0005524">
    <property type="term" value="F:ATP binding"/>
    <property type="evidence" value="ECO:0007669"/>
    <property type="project" value="UniProtKB-UniRule"/>
</dbReference>
<evidence type="ECO:0000256" key="1">
    <source>
        <dbReference type="ARBA" id="ARBA00004496"/>
    </source>
</evidence>
<keyword evidence="3 10" id="KW-0963">Cytoplasm</keyword>